<dbReference type="EMBL" id="RCMK01000408">
    <property type="protein sequence ID" value="KAG2930552.1"/>
    <property type="molecule type" value="Genomic_DNA"/>
</dbReference>
<sequence>MDDQKLADRLTLLRITATADLEEISVREIALRLGRRDRHSNRNIGRAQHLWLPPRRLRERFKLLQPNRRRDLRRLAAPTAPTPKAICVNLFWLPLKGTGLRLGTTQAERIGSRRTDSRRTAPMLIKAIMKLATDVMVHTISPDAHTVAHASTTT</sequence>
<evidence type="ECO:0000313" key="2">
    <source>
        <dbReference type="EMBL" id="KAG2977094.1"/>
    </source>
</evidence>
<dbReference type="Proteomes" id="UP000736787">
    <property type="component" value="Unassembled WGS sequence"/>
</dbReference>
<protein>
    <submittedName>
        <fullName evidence="1">Uncharacterized protein</fullName>
    </submittedName>
</protein>
<evidence type="ECO:0000313" key="3">
    <source>
        <dbReference type="Proteomes" id="UP000736787"/>
    </source>
</evidence>
<comment type="caution">
    <text evidence="1">The sequence shown here is derived from an EMBL/GenBank/DDBJ whole genome shotgun (WGS) entry which is preliminary data.</text>
</comment>
<dbReference type="Proteomes" id="UP000697107">
    <property type="component" value="Unassembled WGS sequence"/>
</dbReference>
<reference evidence="1" key="1">
    <citation type="submission" date="2018-10" db="EMBL/GenBank/DDBJ databases">
        <title>Effector identification in a new, highly contiguous assembly of the strawberry crown rot pathogen Phytophthora cactorum.</title>
        <authorList>
            <person name="Armitage A.D."/>
            <person name="Nellist C.F."/>
            <person name="Bates H."/>
            <person name="Vickerstaff R.J."/>
            <person name="Harrison R.J."/>
        </authorList>
    </citation>
    <scope>NUCLEOTIDE SEQUENCE</scope>
    <source>
        <strain evidence="1">4040</strain>
        <strain evidence="2">P415</strain>
    </source>
</reference>
<dbReference type="AlphaFoldDB" id="A0A8T1CWV9"/>
<evidence type="ECO:0000313" key="1">
    <source>
        <dbReference type="EMBL" id="KAG2930552.1"/>
    </source>
</evidence>
<accession>A0A8T1CWV9</accession>
<organism evidence="1 3">
    <name type="scientific">Phytophthora cactorum</name>
    <dbReference type="NCBI Taxonomy" id="29920"/>
    <lineage>
        <taxon>Eukaryota</taxon>
        <taxon>Sar</taxon>
        <taxon>Stramenopiles</taxon>
        <taxon>Oomycota</taxon>
        <taxon>Peronosporomycetes</taxon>
        <taxon>Peronosporales</taxon>
        <taxon>Peronosporaceae</taxon>
        <taxon>Phytophthora</taxon>
    </lineage>
</organism>
<dbReference type="EMBL" id="RCML01000437">
    <property type="protein sequence ID" value="KAG2977094.1"/>
    <property type="molecule type" value="Genomic_DNA"/>
</dbReference>
<name>A0A8T1CWV9_9STRA</name>
<proteinExistence type="predicted"/>
<gene>
    <name evidence="1" type="ORF">PC117_g13706</name>
    <name evidence="2" type="ORF">PC118_g13075</name>
</gene>